<proteinExistence type="predicted"/>
<evidence type="ECO:0000313" key="3">
    <source>
        <dbReference type="Proteomes" id="UP000245207"/>
    </source>
</evidence>
<dbReference type="SUPFAM" id="SSF52279">
    <property type="entry name" value="Beta-D-glucan exohydrolase, C-terminal domain"/>
    <property type="match status" value="1"/>
</dbReference>
<gene>
    <name evidence="2" type="ORF">CTI12_AA502160</name>
</gene>
<comment type="caution">
    <text evidence="2">The sequence shown here is derived from an EMBL/GenBank/DDBJ whole genome shotgun (WGS) entry which is preliminary data.</text>
</comment>
<accession>A0A2U1LC09</accession>
<dbReference type="Proteomes" id="UP000245207">
    <property type="component" value="Unassembled WGS sequence"/>
</dbReference>
<keyword evidence="1" id="KW-0378">Hydrolase</keyword>
<keyword evidence="3" id="KW-1185">Reference proteome</keyword>
<dbReference type="OrthoDB" id="416222at2759"/>
<dbReference type="STRING" id="35608.A0A2U1LC09"/>
<name>A0A2U1LC09_ARTAN</name>
<sequence>MVVQPFMDTVDTLVAAWLPVLERPRCHQRSVGDYGFAGKLARTWFKSVDELPMNVGDRHYDPLYPFGFGPSDRPQHPLRPHEMVIYVIFPF</sequence>
<organism evidence="2 3">
    <name type="scientific">Artemisia annua</name>
    <name type="common">Sweet wormwood</name>
    <dbReference type="NCBI Taxonomy" id="35608"/>
    <lineage>
        <taxon>Eukaryota</taxon>
        <taxon>Viridiplantae</taxon>
        <taxon>Streptophyta</taxon>
        <taxon>Embryophyta</taxon>
        <taxon>Tracheophyta</taxon>
        <taxon>Spermatophyta</taxon>
        <taxon>Magnoliopsida</taxon>
        <taxon>eudicotyledons</taxon>
        <taxon>Gunneridae</taxon>
        <taxon>Pentapetalae</taxon>
        <taxon>asterids</taxon>
        <taxon>campanulids</taxon>
        <taxon>Asterales</taxon>
        <taxon>Asteraceae</taxon>
        <taxon>Asteroideae</taxon>
        <taxon>Anthemideae</taxon>
        <taxon>Artemisiinae</taxon>
        <taxon>Artemisia</taxon>
    </lineage>
</organism>
<evidence type="ECO:0008006" key="4">
    <source>
        <dbReference type="Google" id="ProtNLM"/>
    </source>
</evidence>
<dbReference type="Gene3D" id="3.40.50.1700">
    <property type="entry name" value="Glycoside hydrolase family 3 C-terminal domain"/>
    <property type="match status" value="1"/>
</dbReference>
<reference evidence="2 3" key="1">
    <citation type="journal article" date="2018" name="Mol. Plant">
        <title>The genome of Artemisia annua provides insight into the evolution of Asteraceae family and artemisinin biosynthesis.</title>
        <authorList>
            <person name="Shen Q."/>
            <person name="Zhang L."/>
            <person name="Liao Z."/>
            <person name="Wang S."/>
            <person name="Yan T."/>
            <person name="Shi P."/>
            <person name="Liu M."/>
            <person name="Fu X."/>
            <person name="Pan Q."/>
            <person name="Wang Y."/>
            <person name="Lv Z."/>
            <person name="Lu X."/>
            <person name="Zhang F."/>
            <person name="Jiang W."/>
            <person name="Ma Y."/>
            <person name="Chen M."/>
            <person name="Hao X."/>
            <person name="Li L."/>
            <person name="Tang Y."/>
            <person name="Lv G."/>
            <person name="Zhou Y."/>
            <person name="Sun X."/>
            <person name="Brodelius P.E."/>
            <person name="Rose J.K.C."/>
            <person name="Tang K."/>
        </authorList>
    </citation>
    <scope>NUCLEOTIDE SEQUENCE [LARGE SCALE GENOMIC DNA]</scope>
    <source>
        <strain evidence="3">cv. Huhao1</strain>
        <tissue evidence="2">Leaf</tissue>
    </source>
</reference>
<protein>
    <recommendedName>
        <fullName evidence="4">Glycoside hydrolase family 3 C-terminal domain-containing protein</fullName>
    </recommendedName>
</protein>
<dbReference type="PANTHER" id="PTHR30620:SF91">
    <property type="entry name" value="BETA-GLUCOSIDASE"/>
    <property type="match status" value="1"/>
</dbReference>
<dbReference type="GO" id="GO:0008422">
    <property type="term" value="F:beta-glucosidase activity"/>
    <property type="evidence" value="ECO:0007669"/>
    <property type="project" value="TreeGrafter"/>
</dbReference>
<dbReference type="AlphaFoldDB" id="A0A2U1LC09"/>
<evidence type="ECO:0000313" key="2">
    <source>
        <dbReference type="EMBL" id="PWA46511.1"/>
    </source>
</evidence>
<dbReference type="InterPro" id="IPR036881">
    <property type="entry name" value="Glyco_hydro_3_C_sf"/>
</dbReference>
<dbReference type="EMBL" id="PKPP01010248">
    <property type="protein sequence ID" value="PWA46511.1"/>
    <property type="molecule type" value="Genomic_DNA"/>
</dbReference>
<evidence type="ECO:0000256" key="1">
    <source>
        <dbReference type="ARBA" id="ARBA00022801"/>
    </source>
</evidence>
<dbReference type="PANTHER" id="PTHR30620">
    <property type="entry name" value="PERIPLASMIC BETA-GLUCOSIDASE-RELATED"/>
    <property type="match status" value="1"/>
</dbReference>
<dbReference type="InterPro" id="IPR051915">
    <property type="entry name" value="Cellulose_Degrad_GH3"/>
</dbReference>
<dbReference type="GO" id="GO:0009251">
    <property type="term" value="P:glucan catabolic process"/>
    <property type="evidence" value="ECO:0007669"/>
    <property type="project" value="TreeGrafter"/>
</dbReference>